<feature type="region of interest" description="Disordered" evidence="1">
    <location>
        <begin position="186"/>
        <end position="211"/>
    </location>
</feature>
<dbReference type="Proteomes" id="UP000076420">
    <property type="component" value="Unassembled WGS sequence"/>
</dbReference>
<keyword evidence="2" id="KW-0812">Transmembrane</keyword>
<sequence length="308" mass="33875">MTIRKTSKLLCLAFVFIIISVSLYAVINIHSNYHDTNSSSFQRDTSPIHQTPDPQNVESGTAKNVRSLSNTNHQSSSPTFKTEPSDQASENVSNAEPNHQTKKHTPNKKTTIFSNTTSSHNASLINSNVTSEPNMLESISNTTPYQPTSSTIPNAKSNPMTPEVNPITTSDQHKSAIISYTTSLDNTHVSDSKTTSNQQKSDNMTNQTSQAETLTTIQQQSTTITSTIEDITNKNYTSQNNIIHEDPSGQNDKTNITSIFVGLVVGISLIVSLAYVCFRVQKRKQTMHGSTYVPLINYEDDTDQVDGL</sequence>
<dbReference type="RefSeq" id="XP_013072703.2">
    <property type="nucleotide sequence ID" value="XM_013217249.2"/>
</dbReference>
<feature type="region of interest" description="Disordered" evidence="1">
    <location>
        <begin position="37"/>
        <end position="125"/>
    </location>
</feature>
<keyword evidence="2" id="KW-1133">Transmembrane helix</keyword>
<evidence type="ECO:0000313" key="4">
    <source>
        <dbReference type="Proteomes" id="UP000076420"/>
    </source>
</evidence>
<evidence type="ECO:0000313" key="3">
    <source>
        <dbReference type="EnsemblMetazoa" id="BGLB026984-PB"/>
    </source>
</evidence>
<organism evidence="3 4">
    <name type="scientific">Biomphalaria glabrata</name>
    <name type="common">Bloodfluke planorb</name>
    <name type="synonym">Freshwater snail</name>
    <dbReference type="NCBI Taxonomy" id="6526"/>
    <lineage>
        <taxon>Eukaryota</taxon>
        <taxon>Metazoa</taxon>
        <taxon>Spiralia</taxon>
        <taxon>Lophotrochozoa</taxon>
        <taxon>Mollusca</taxon>
        <taxon>Gastropoda</taxon>
        <taxon>Heterobranchia</taxon>
        <taxon>Euthyneura</taxon>
        <taxon>Panpulmonata</taxon>
        <taxon>Hygrophila</taxon>
        <taxon>Lymnaeoidea</taxon>
        <taxon>Planorbidae</taxon>
        <taxon>Biomphalaria</taxon>
    </lineage>
</organism>
<dbReference type="VEuPathDB" id="VectorBase:BGLB026984"/>
<feature type="transmembrane region" description="Helical" evidence="2">
    <location>
        <begin position="256"/>
        <end position="278"/>
    </location>
</feature>
<feature type="compositionally biased region" description="Polar residues" evidence="1">
    <location>
        <begin position="108"/>
        <end position="125"/>
    </location>
</feature>
<evidence type="ECO:0000256" key="2">
    <source>
        <dbReference type="SAM" id="Phobius"/>
    </source>
</evidence>
<dbReference type="AlphaFoldDB" id="A0A2C9L4Y8"/>
<dbReference type="KEGG" id="bgt:106059581"/>
<evidence type="ECO:0000256" key="1">
    <source>
        <dbReference type="SAM" id="MobiDB-lite"/>
    </source>
</evidence>
<proteinExistence type="predicted"/>
<dbReference type="EnsemblMetazoa" id="BGLB026984-RB">
    <property type="protein sequence ID" value="BGLB026984-PB"/>
    <property type="gene ID" value="BGLB026984"/>
</dbReference>
<dbReference type="VEuPathDB" id="VectorBase:BGLAX_049465"/>
<reference evidence="3" key="1">
    <citation type="submission" date="2020-05" db="UniProtKB">
        <authorList>
            <consortium name="EnsemblMetazoa"/>
        </authorList>
    </citation>
    <scope>IDENTIFICATION</scope>
    <source>
        <strain evidence="3">BB02</strain>
    </source>
</reference>
<protein>
    <submittedName>
        <fullName evidence="3">Uncharacterized protein</fullName>
    </submittedName>
</protein>
<accession>A0A2C9L4Y8</accession>
<feature type="region of interest" description="Disordered" evidence="1">
    <location>
        <begin position="139"/>
        <end position="160"/>
    </location>
</feature>
<gene>
    <name evidence="3" type="primary">106059581</name>
</gene>
<name>A0A2C9L4Y8_BIOGL</name>
<dbReference type="EnsemblMetazoa" id="BGLB026984-RA">
    <property type="protein sequence ID" value="BGLB026984-PA"/>
    <property type="gene ID" value="BGLB026984"/>
</dbReference>
<feature type="compositionally biased region" description="Polar residues" evidence="1">
    <location>
        <begin position="37"/>
        <end position="98"/>
    </location>
</feature>
<keyword evidence="2" id="KW-0472">Membrane</keyword>
<dbReference type="OrthoDB" id="10581447at2759"/>